<evidence type="ECO:0000256" key="9">
    <source>
        <dbReference type="RuleBase" id="RU000584"/>
    </source>
</evidence>
<feature type="binding site" evidence="8">
    <location>
        <position position="126"/>
    </location>
    <ligand>
        <name>substrate</name>
    </ligand>
</feature>
<dbReference type="Proteomes" id="UP000249799">
    <property type="component" value="Chromosome"/>
</dbReference>
<dbReference type="KEGG" id="bsed:DN745_09530"/>
<dbReference type="InterPro" id="IPR015896">
    <property type="entry name" value="4pyrrol_synth_GluRdtase_dimer"/>
</dbReference>
<dbReference type="InterPro" id="IPR018214">
    <property type="entry name" value="GluRdtase_CS"/>
</dbReference>
<feature type="binding site" evidence="8">
    <location>
        <begin position="120"/>
        <end position="122"/>
    </location>
    <ligand>
        <name>substrate</name>
    </ligand>
</feature>
<evidence type="ECO:0000259" key="11">
    <source>
        <dbReference type="Pfam" id="PF01488"/>
    </source>
</evidence>
<evidence type="ECO:0000256" key="7">
    <source>
        <dbReference type="ARBA" id="ARBA00047464"/>
    </source>
</evidence>
<dbReference type="PANTHER" id="PTHR43013:SF1">
    <property type="entry name" value="GLUTAMYL-TRNA REDUCTASE"/>
    <property type="match status" value="1"/>
</dbReference>
<dbReference type="Pfam" id="PF05201">
    <property type="entry name" value="GlutR_N"/>
    <property type="match status" value="1"/>
</dbReference>
<keyword evidence="5 8" id="KW-0560">Oxidoreductase</keyword>
<dbReference type="InterPro" id="IPR015895">
    <property type="entry name" value="4pyrrol_synth_GluRdtase_N"/>
</dbReference>
<dbReference type="NCBIfam" id="TIGR01035">
    <property type="entry name" value="hemA"/>
    <property type="match status" value="1"/>
</dbReference>
<keyword evidence="14" id="KW-1185">Reference proteome</keyword>
<dbReference type="InterPro" id="IPR000343">
    <property type="entry name" value="4pyrrol_synth_GluRdtase"/>
</dbReference>
<evidence type="ECO:0000256" key="2">
    <source>
        <dbReference type="ARBA" id="ARBA00005916"/>
    </source>
</evidence>
<comment type="catalytic activity">
    <reaction evidence="7 8 9">
        <text>(S)-4-amino-5-oxopentanoate + tRNA(Glu) + NADP(+) = L-glutamyl-tRNA(Glu) + NADPH + H(+)</text>
        <dbReference type="Rhea" id="RHEA:12344"/>
        <dbReference type="Rhea" id="RHEA-COMP:9663"/>
        <dbReference type="Rhea" id="RHEA-COMP:9680"/>
        <dbReference type="ChEBI" id="CHEBI:15378"/>
        <dbReference type="ChEBI" id="CHEBI:57501"/>
        <dbReference type="ChEBI" id="CHEBI:57783"/>
        <dbReference type="ChEBI" id="CHEBI:58349"/>
        <dbReference type="ChEBI" id="CHEBI:78442"/>
        <dbReference type="ChEBI" id="CHEBI:78520"/>
        <dbReference type="EC" id="1.2.1.70"/>
    </reaction>
</comment>
<feature type="binding site" evidence="8">
    <location>
        <begin position="195"/>
        <end position="200"/>
    </location>
    <ligand>
        <name>NADP(+)</name>
        <dbReference type="ChEBI" id="CHEBI:58349"/>
    </ligand>
</feature>
<comment type="similarity">
    <text evidence="2 8 9">Belongs to the glutamyl-tRNA reductase family.</text>
</comment>
<dbReference type="Pfam" id="PF01488">
    <property type="entry name" value="Shikimate_DH"/>
    <property type="match status" value="1"/>
</dbReference>
<dbReference type="UniPathway" id="UPA00251">
    <property type="reaction ID" value="UER00316"/>
</dbReference>
<evidence type="ECO:0000256" key="3">
    <source>
        <dbReference type="ARBA" id="ARBA00012970"/>
    </source>
</evidence>
<dbReference type="Gene3D" id="3.40.50.720">
    <property type="entry name" value="NAD(P)-binding Rossmann-like Domain"/>
    <property type="match status" value="1"/>
</dbReference>
<feature type="domain" description="Quinate/shikimate 5-dehydrogenase/glutamyl-tRNA reductase" evidence="11">
    <location>
        <begin position="178"/>
        <end position="312"/>
    </location>
</feature>
<evidence type="ECO:0000259" key="12">
    <source>
        <dbReference type="Pfam" id="PF05201"/>
    </source>
</evidence>
<dbReference type="InterPro" id="IPR006151">
    <property type="entry name" value="Shikm_DH/Glu-tRNA_Rdtase"/>
</dbReference>
<feature type="domain" description="Tetrapyrrole biosynthesis glutamyl-tRNA reductase dimerisation" evidence="10">
    <location>
        <begin position="326"/>
        <end position="423"/>
    </location>
</feature>
<evidence type="ECO:0000256" key="8">
    <source>
        <dbReference type="HAMAP-Rule" id="MF_00087"/>
    </source>
</evidence>
<name>A0A2Z4FKY7_9DELT</name>
<dbReference type="FunFam" id="3.40.50.720:FF:000031">
    <property type="entry name" value="Glutamyl-tRNA reductase"/>
    <property type="match status" value="1"/>
</dbReference>
<dbReference type="CDD" id="cd05213">
    <property type="entry name" value="NAD_bind_Glutamyl_tRNA_reduct"/>
    <property type="match status" value="1"/>
</dbReference>
<proteinExistence type="inferred from homology"/>
<dbReference type="GO" id="GO:0019353">
    <property type="term" value="P:protoporphyrinogen IX biosynthetic process from glutamate"/>
    <property type="evidence" value="ECO:0007669"/>
    <property type="project" value="TreeGrafter"/>
</dbReference>
<evidence type="ECO:0000256" key="1">
    <source>
        <dbReference type="ARBA" id="ARBA00005059"/>
    </source>
</evidence>
<dbReference type="Gene3D" id="3.30.460.30">
    <property type="entry name" value="Glutamyl-tRNA reductase, N-terminal domain"/>
    <property type="match status" value="1"/>
</dbReference>
<dbReference type="HAMAP" id="MF_00087">
    <property type="entry name" value="Glu_tRNA_reductase"/>
    <property type="match status" value="1"/>
</dbReference>
<organism evidence="13 14">
    <name type="scientific">Bradymonas sediminis</name>
    <dbReference type="NCBI Taxonomy" id="1548548"/>
    <lineage>
        <taxon>Bacteria</taxon>
        <taxon>Deltaproteobacteria</taxon>
        <taxon>Bradymonadales</taxon>
        <taxon>Bradymonadaceae</taxon>
        <taxon>Bradymonas</taxon>
    </lineage>
</organism>
<dbReference type="AlphaFoldDB" id="A0A2Z4FKY7"/>
<dbReference type="PROSITE" id="PS00747">
    <property type="entry name" value="GLUTR"/>
    <property type="match status" value="1"/>
</dbReference>
<keyword evidence="4 8" id="KW-0521">NADP</keyword>
<gene>
    <name evidence="8" type="primary">hemA</name>
    <name evidence="13" type="ORF">DN745_09530</name>
</gene>
<dbReference type="PANTHER" id="PTHR43013">
    <property type="entry name" value="GLUTAMYL-TRNA REDUCTASE"/>
    <property type="match status" value="1"/>
</dbReference>
<evidence type="ECO:0000256" key="4">
    <source>
        <dbReference type="ARBA" id="ARBA00022857"/>
    </source>
</evidence>
<feature type="binding site" evidence="8">
    <location>
        <begin position="52"/>
        <end position="55"/>
    </location>
    <ligand>
        <name>substrate</name>
    </ligand>
</feature>
<comment type="function">
    <text evidence="8">Catalyzes the NADPH-dependent reduction of glutamyl-tRNA(Glu) to glutamate 1-semialdehyde (GSA).</text>
</comment>
<dbReference type="GO" id="GO:0008883">
    <property type="term" value="F:glutamyl-tRNA reductase activity"/>
    <property type="evidence" value="ECO:0007669"/>
    <property type="project" value="UniProtKB-UniRule"/>
</dbReference>
<dbReference type="EC" id="1.2.1.70" evidence="3 8"/>
<comment type="miscellaneous">
    <text evidence="8">During catalysis, the active site Cys acts as a nucleophile attacking the alpha-carbonyl group of tRNA-bound glutamate with the formation of a thioester intermediate between enzyme and glutamate, and the concomitant release of tRNA(Glu). The thioester intermediate is finally reduced by direct hydride transfer from NADPH, to form the product GSA.</text>
</comment>
<reference evidence="13 14" key="1">
    <citation type="submission" date="2018-06" db="EMBL/GenBank/DDBJ databases">
        <title>Lujinxingia sediminis gen. nov. sp. nov., a new facultative anaerobic member of the class Deltaproteobacteria, and proposal of Lujinxingaceae fam. nov.</title>
        <authorList>
            <person name="Guo L.-Y."/>
            <person name="Li C.-M."/>
            <person name="Wang S."/>
            <person name="Du Z.-J."/>
        </authorList>
    </citation>
    <scope>NUCLEOTIDE SEQUENCE [LARGE SCALE GENOMIC DNA]</scope>
    <source>
        <strain evidence="13 14">FA350</strain>
    </source>
</reference>
<comment type="subunit">
    <text evidence="8">Homodimer.</text>
</comment>
<dbReference type="InterPro" id="IPR036291">
    <property type="entry name" value="NAD(P)-bd_dom_sf"/>
</dbReference>
<accession>A0A2Z4FKY7</accession>
<dbReference type="EMBL" id="CP030032">
    <property type="protein sequence ID" value="AWV89562.1"/>
    <property type="molecule type" value="Genomic_DNA"/>
</dbReference>
<dbReference type="InterPro" id="IPR036343">
    <property type="entry name" value="GluRdtase_N_sf"/>
</dbReference>
<feature type="active site" description="Nucleophile" evidence="8">
    <location>
        <position position="53"/>
    </location>
</feature>
<feature type="site" description="Important for activity" evidence="8">
    <location>
        <position position="105"/>
    </location>
</feature>
<dbReference type="SUPFAM" id="SSF51735">
    <property type="entry name" value="NAD(P)-binding Rossmann-fold domains"/>
    <property type="match status" value="1"/>
</dbReference>
<evidence type="ECO:0000256" key="5">
    <source>
        <dbReference type="ARBA" id="ARBA00023002"/>
    </source>
</evidence>
<sequence length="433" mass="48092">MSTANKLIAFSFSHKNTSLKERDRLAFSAEDVAAFMAEVRLQLGSEAAVISTCNRSELYFFGPAAALTWAKVWDAICAVKFGAHDRPAPPSQPPHTFEEHEAALHLFRVAASLESIALGENQILSQLKAAHALMLEQPVKCPTLDRLFQFALRCGKEVRTETGLCAGTVSISSVAVRLAEKIFGSFAQRQILIIGAGETAEKAAGHFQGAGAEDFVVVNRSEAKGRALAEKFGGTWRGLNAIAQSCVTADVVLVATGATDFLLTTAIFKDVMKKRHHRSIFLIDISNPRNIDPALAKQSGVFLYNMDDLQSVVADNLDARRQEIPAAEQLVARFVEEWELWAQTLQVTPTIATLARYFDAIREQELERHGGQMSETERVMLEDFSRGLVKKLLHHPIMYLRSSVQEKTFKTEDLRVLRSLYKLQDFEEQPDEN</sequence>
<evidence type="ECO:0000259" key="10">
    <source>
        <dbReference type="Pfam" id="PF00745"/>
    </source>
</evidence>
<dbReference type="SUPFAM" id="SSF69075">
    <property type="entry name" value="Glutamyl tRNA-reductase dimerization domain"/>
    <property type="match status" value="1"/>
</dbReference>
<protein>
    <recommendedName>
        <fullName evidence="3 8">Glutamyl-tRNA reductase</fullName>
        <shortName evidence="8">GluTR</shortName>
        <ecNumber evidence="3 8">1.2.1.70</ecNumber>
    </recommendedName>
</protein>
<feature type="domain" description="Glutamyl-tRNA reductase N-terminal" evidence="12">
    <location>
        <begin position="11"/>
        <end position="162"/>
    </location>
</feature>
<dbReference type="SUPFAM" id="SSF69742">
    <property type="entry name" value="Glutamyl tRNA-reductase catalytic, N-terminal domain"/>
    <property type="match status" value="1"/>
</dbReference>
<dbReference type="PIRSF" id="PIRSF000445">
    <property type="entry name" value="4pyrrol_synth_GluRdtase"/>
    <property type="match status" value="1"/>
</dbReference>
<dbReference type="Pfam" id="PF00745">
    <property type="entry name" value="GlutR_dimer"/>
    <property type="match status" value="1"/>
</dbReference>
<evidence type="ECO:0000313" key="14">
    <source>
        <dbReference type="Proteomes" id="UP000249799"/>
    </source>
</evidence>
<dbReference type="InterPro" id="IPR036453">
    <property type="entry name" value="GluRdtase_dimer_dom_sf"/>
</dbReference>
<evidence type="ECO:0000256" key="6">
    <source>
        <dbReference type="ARBA" id="ARBA00023244"/>
    </source>
</evidence>
<dbReference type="RefSeq" id="WP_111334311.1">
    <property type="nucleotide sequence ID" value="NZ_CP030032.1"/>
</dbReference>
<comment type="pathway">
    <text evidence="1 8 9">Porphyrin-containing compound metabolism; protoporphyrin-IX biosynthesis; 5-aminolevulinate from L-glutamyl-tRNA(Glu): step 1/2.</text>
</comment>
<feature type="binding site" evidence="8">
    <location>
        <position position="115"/>
    </location>
    <ligand>
        <name>substrate</name>
    </ligand>
</feature>
<dbReference type="GO" id="GO:0050661">
    <property type="term" value="F:NADP binding"/>
    <property type="evidence" value="ECO:0007669"/>
    <property type="project" value="InterPro"/>
</dbReference>
<evidence type="ECO:0000313" key="13">
    <source>
        <dbReference type="EMBL" id="AWV89562.1"/>
    </source>
</evidence>
<comment type="domain">
    <text evidence="8">Possesses an unusual extended V-shaped dimeric structure with each monomer consisting of three distinct domains arranged along a curved 'spinal' alpha-helix. The N-terminal catalytic domain specifically recognizes the glutamate moiety of the substrate. The second domain is the NADPH-binding domain, and the third C-terminal domain is responsible for dimerization.</text>
</comment>
<dbReference type="OrthoDB" id="110209at2"/>
<keyword evidence="6 8" id="KW-0627">Porphyrin biosynthesis</keyword>